<feature type="transmembrane region" description="Helical" evidence="10">
    <location>
        <begin position="28"/>
        <end position="45"/>
    </location>
</feature>
<accession>A0A516SMC1</accession>
<dbReference type="Proteomes" id="UP000317550">
    <property type="component" value="Chromosome"/>
</dbReference>
<evidence type="ECO:0000256" key="6">
    <source>
        <dbReference type="ARBA" id="ARBA00022475"/>
    </source>
</evidence>
<dbReference type="KEGG" id="cari:FNU76_11065"/>
<keyword evidence="7 10" id="KW-0812">Transmembrane</keyword>
<sequence length="185" mass="21158">MISPSELAADITYGLSVWLAARNSVHTWWTGIVGCALFAWVFFHTQLYADVTLQGFYIVTSLMGWWHWLHGKNGGQLPVRRTDRWTCVLATVAALLVAAGYGALLHRFTNAYAPFVDSLVLTFSVLGQLLLMGRRVENWYVWLVVDAIAVPLYISRELYLTAGLYAIFWFNAWYGLFSWRRELAR</sequence>
<comment type="similarity">
    <text evidence="3">Belongs to the nicotinamide ribonucleoside (NR) uptake permease (TC 4.B.1) family.</text>
</comment>
<dbReference type="GO" id="GO:0005886">
    <property type="term" value="C:plasma membrane"/>
    <property type="evidence" value="ECO:0007669"/>
    <property type="project" value="UniProtKB-SubCell"/>
</dbReference>
<dbReference type="Pfam" id="PF04973">
    <property type="entry name" value="NMN_transporter"/>
    <property type="match status" value="1"/>
</dbReference>
<proteinExistence type="inferred from homology"/>
<dbReference type="PANTHER" id="PTHR36122:SF2">
    <property type="entry name" value="NICOTINAMIDE RIBOSIDE TRANSPORTER PNUC"/>
    <property type="match status" value="1"/>
</dbReference>
<reference evidence="12" key="1">
    <citation type="submission" date="2019-07" db="EMBL/GenBank/DDBJ databases">
        <title>Chitinimonas sp. nov., isolated from Ny-Alesund, arctica soil.</title>
        <authorList>
            <person name="Xu Q."/>
            <person name="Peng F."/>
        </authorList>
    </citation>
    <scope>NUCLEOTIDE SEQUENCE [LARGE SCALE GENOMIC DNA]</scope>
    <source>
        <strain evidence="12">R3-44</strain>
    </source>
</reference>
<dbReference type="EMBL" id="CP041730">
    <property type="protein sequence ID" value="QDQ29280.1"/>
    <property type="molecule type" value="Genomic_DNA"/>
</dbReference>
<evidence type="ECO:0000256" key="5">
    <source>
        <dbReference type="ARBA" id="ARBA00022448"/>
    </source>
</evidence>
<dbReference type="InterPro" id="IPR006419">
    <property type="entry name" value="NMN_transpt_PnuC"/>
</dbReference>
<evidence type="ECO:0000256" key="2">
    <source>
        <dbReference type="ARBA" id="ARBA00004651"/>
    </source>
</evidence>
<dbReference type="GO" id="GO:0034257">
    <property type="term" value="F:nicotinamide riboside transmembrane transporter activity"/>
    <property type="evidence" value="ECO:0007669"/>
    <property type="project" value="InterPro"/>
</dbReference>
<feature type="transmembrane region" description="Helical" evidence="10">
    <location>
        <begin position="162"/>
        <end position="179"/>
    </location>
</feature>
<keyword evidence="8 10" id="KW-1133">Transmembrane helix</keyword>
<evidence type="ECO:0000256" key="1">
    <source>
        <dbReference type="ARBA" id="ARBA00002672"/>
    </source>
</evidence>
<feature type="transmembrane region" description="Helical" evidence="10">
    <location>
        <begin position="85"/>
        <end position="105"/>
    </location>
</feature>
<feature type="transmembrane region" description="Helical" evidence="10">
    <location>
        <begin position="111"/>
        <end position="132"/>
    </location>
</feature>
<keyword evidence="5" id="KW-0813">Transport</keyword>
<gene>
    <name evidence="11" type="ORF">FNU76_11065</name>
</gene>
<keyword evidence="12" id="KW-1185">Reference proteome</keyword>
<evidence type="ECO:0000313" key="11">
    <source>
        <dbReference type="EMBL" id="QDQ29280.1"/>
    </source>
</evidence>
<keyword evidence="9 10" id="KW-0472">Membrane</keyword>
<evidence type="ECO:0000256" key="9">
    <source>
        <dbReference type="ARBA" id="ARBA00023136"/>
    </source>
</evidence>
<evidence type="ECO:0000256" key="3">
    <source>
        <dbReference type="ARBA" id="ARBA00006669"/>
    </source>
</evidence>
<protein>
    <recommendedName>
        <fullName evidence="4">Nicotinamide riboside transporter PnuC</fullName>
    </recommendedName>
</protein>
<evidence type="ECO:0000256" key="8">
    <source>
        <dbReference type="ARBA" id="ARBA00022989"/>
    </source>
</evidence>
<evidence type="ECO:0000313" key="12">
    <source>
        <dbReference type="Proteomes" id="UP000317550"/>
    </source>
</evidence>
<name>A0A516SMC1_9NEIS</name>
<feature type="transmembrane region" description="Helical" evidence="10">
    <location>
        <begin position="51"/>
        <end position="69"/>
    </location>
</feature>
<dbReference type="AlphaFoldDB" id="A0A516SMC1"/>
<keyword evidence="6" id="KW-1003">Cell membrane</keyword>
<dbReference type="OrthoDB" id="9791248at2"/>
<evidence type="ECO:0000256" key="4">
    <source>
        <dbReference type="ARBA" id="ARBA00017522"/>
    </source>
</evidence>
<evidence type="ECO:0000256" key="10">
    <source>
        <dbReference type="SAM" id="Phobius"/>
    </source>
</evidence>
<dbReference type="NCBIfam" id="TIGR01528">
    <property type="entry name" value="NMN_trans_PnuC"/>
    <property type="match status" value="1"/>
</dbReference>
<dbReference type="PANTHER" id="PTHR36122">
    <property type="entry name" value="NICOTINAMIDE RIBOSIDE TRANSPORTER PNUC"/>
    <property type="match status" value="1"/>
</dbReference>
<comment type="subcellular location">
    <subcellularLocation>
        <location evidence="2">Cell membrane</location>
        <topology evidence="2">Multi-pass membrane protein</topology>
    </subcellularLocation>
</comment>
<comment type="function">
    <text evidence="1">Required for nicotinamide riboside transport across the inner membrane.</text>
</comment>
<organism evidence="11 12">
    <name type="scientific">Chitinimonas arctica</name>
    <dbReference type="NCBI Taxonomy" id="2594795"/>
    <lineage>
        <taxon>Bacteria</taxon>
        <taxon>Pseudomonadati</taxon>
        <taxon>Pseudomonadota</taxon>
        <taxon>Betaproteobacteria</taxon>
        <taxon>Neisseriales</taxon>
        <taxon>Chitinibacteraceae</taxon>
        <taxon>Chitinimonas</taxon>
    </lineage>
</organism>
<evidence type="ECO:0000256" key="7">
    <source>
        <dbReference type="ARBA" id="ARBA00022692"/>
    </source>
</evidence>